<dbReference type="PANTHER" id="PTHR21576">
    <property type="entry name" value="UNCHARACTERIZED NODULIN-LIKE PROTEIN"/>
    <property type="match status" value="1"/>
</dbReference>
<dbReference type="EMBL" id="LRBV02000001">
    <property type="status" value="NOT_ANNOTATED_CDS"/>
    <property type="molecule type" value="Genomic_DNA"/>
</dbReference>
<sequence>MVPEAAAFILLLSSANTSLFISTAIIGTCTGAISSIAISITAELFGTVNFPVNHNIMVANIPLGSLVFGQLASHVYHKEGVLSGDGKCIGMECYRSTFILWGSLCCLGFFIALVLYARTRKFYSQ</sequence>
<dbReference type="InterPro" id="IPR036259">
    <property type="entry name" value="MFS_trans_sf"/>
</dbReference>
<reference evidence="7" key="2">
    <citation type="submission" date="2021-01" db="UniProtKB">
        <authorList>
            <consortium name="EnsemblPlants"/>
        </authorList>
    </citation>
    <scope>IDENTIFICATION</scope>
</reference>
<comment type="subcellular location">
    <subcellularLocation>
        <location evidence="1">Membrane</location>
        <topology evidence="1">Multi-pass membrane protein</topology>
    </subcellularLocation>
</comment>
<dbReference type="AlphaFoldDB" id="A0A7N2KMR4"/>
<name>A0A7N2KMR4_QUELO</name>
<feature type="transmembrane region" description="Helical" evidence="5">
    <location>
        <begin position="98"/>
        <end position="117"/>
    </location>
</feature>
<dbReference type="GO" id="GO:0016020">
    <property type="term" value="C:membrane"/>
    <property type="evidence" value="ECO:0007669"/>
    <property type="project" value="UniProtKB-SubCell"/>
</dbReference>
<evidence type="ECO:0000313" key="8">
    <source>
        <dbReference type="Proteomes" id="UP000594261"/>
    </source>
</evidence>
<dbReference type="InParanoid" id="A0A7N2KMR4"/>
<dbReference type="PANTHER" id="PTHR21576:SF11">
    <property type="entry name" value="MAJOR FACILITATOR SUPERFAMILY PROTEIN"/>
    <property type="match status" value="1"/>
</dbReference>
<evidence type="ECO:0000256" key="3">
    <source>
        <dbReference type="ARBA" id="ARBA00022989"/>
    </source>
</evidence>
<keyword evidence="8" id="KW-1185">Reference proteome</keyword>
<evidence type="ECO:0000256" key="5">
    <source>
        <dbReference type="SAM" id="Phobius"/>
    </source>
</evidence>
<dbReference type="Pfam" id="PF23262">
    <property type="entry name" value="NFD4_C"/>
    <property type="match status" value="1"/>
</dbReference>
<evidence type="ECO:0000256" key="1">
    <source>
        <dbReference type="ARBA" id="ARBA00004141"/>
    </source>
</evidence>
<dbReference type="Gramene" id="QL01p017943:mrna">
    <property type="protein sequence ID" value="QL01p017943:mrna:CDS:1"/>
    <property type="gene ID" value="QL01p017943"/>
</dbReference>
<dbReference type="SUPFAM" id="SSF103473">
    <property type="entry name" value="MFS general substrate transporter"/>
    <property type="match status" value="1"/>
</dbReference>
<keyword evidence="4 5" id="KW-0472">Membrane</keyword>
<keyword evidence="3 5" id="KW-1133">Transmembrane helix</keyword>
<dbReference type="OMA" id="HNIMVAN"/>
<protein>
    <recommendedName>
        <fullName evidence="6">NFD4 C-terminal domain-containing protein</fullName>
    </recommendedName>
</protein>
<evidence type="ECO:0000259" key="6">
    <source>
        <dbReference type="Pfam" id="PF23262"/>
    </source>
</evidence>
<evidence type="ECO:0000313" key="7">
    <source>
        <dbReference type="EnsemblPlants" id="QL01p017943:mrna:CDS:1"/>
    </source>
</evidence>
<organism evidence="7 8">
    <name type="scientific">Quercus lobata</name>
    <name type="common">Valley oak</name>
    <dbReference type="NCBI Taxonomy" id="97700"/>
    <lineage>
        <taxon>Eukaryota</taxon>
        <taxon>Viridiplantae</taxon>
        <taxon>Streptophyta</taxon>
        <taxon>Embryophyta</taxon>
        <taxon>Tracheophyta</taxon>
        <taxon>Spermatophyta</taxon>
        <taxon>Magnoliopsida</taxon>
        <taxon>eudicotyledons</taxon>
        <taxon>Gunneridae</taxon>
        <taxon>Pentapetalae</taxon>
        <taxon>rosids</taxon>
        <taxon>fabids</taxon>
        <taxon>Fagales</taxon>
        <taxon>Fagaceae</taxon>
        <taxon>Quercus</taxon>
    </lineage>
</organism>
<feature type="domain" description="NFD4 C-terminal" evidence="6">
    <location>
        <begin position="1"/>
        <end position="124"/>
    </location>
</feature>
<dbReference type="Proteomes" id="UP000594261">
    <property type="component" value="Chromosome 1"/>
</dbReference>
<keyword evidence="2 5" id="KW-0812">Transmembrane</keyword>
<proteinExistence type="predicted"/>
<evidence type="ECO:0000256" key="4">
    <source>
        <dbReference type="ARBA" id="ARBA00023136"/>
    </source>
</evidence>
<evidence type="ECO:0000256" key="2">
    <source>
        <dbReference type="ARBA" id="ARBA00022692"/>
    </source>
</evidence>
<reference evidence="7 8" key="1">
    <citation type="journal article" date="2016" name="G3 (Bethesda)">
        <title>First Draft Assembly and Annotation of the Genome of a California Endemic Oak Quercus lobata Nee (Fagaceae).</title>
        <authorList>
            <person name="Sork V.L."/>
            <person name="Fitz-Gibbon S.T."/>
            <person name="Puiu D."/>
            <person name="Crepeau M."/>
            <person name="Gugger P.F."/>
            <person name="Sherman R."/>
            <person name="Stevens K."/>
            <person name="Langley C.H."/>
            <person name="Pellegrini M."/>
            <person name="Salzberg S.L."/>
        </authorList>
    </citation>
    <scope>NUCLEOTIDE SEQUENCE [LARGE SCALE GENOMIC DNA]</scope>
    <source>
        <strain evidence="7 8">cv. SW786</strain>
    </source>
</reference>
<accession>A0A7N2KMR4</accession>
<dbReference type="InterPro" id="IPR056555">
    <property type="entry name" value="NFD4_C"/>
</dbReference>
<dbReference type="EnsemblPlants" id="QL01p017943:mrna">
    <property type="protein sequence ID" value="QL01p017943:mrna:CDS:1"/>
    <property type="gene ID" value="QL01p017943"/>
</dbReference>